<dbReference type="EMBL" id="UPPP01000133">
    <property type="protein sequence ID" value="VBB09653.1"/>
    <property type="molecule type" value="Genomic_DNA"/>
</dbReference>
<dbReference type="InterPro" id="IPR011495">
    <property type="entry name" value="Sig_transdc_His_kin_sub2_dim/P"/>
</dbReference>
<evidence type="ECO:0000259" key="9">
    <source>
        <dbReference type="Pfam" id="PF07568"/>
    </source>
</evidence>
<dbReference type="RefSeq" id="WP_122630429.1">
    <property type="nucleotide sequence ID" value="NZ_UPPP01000133.1"/>
</dbReference>
<organism evidence="11 12">
    <name type="scientific">Lucifera butyrica</name>
    <dbReference type="NCBI Taxonomy" id="1351585"/>
    <lineage>
        <taxon>Bacteria</taxon>
        <taxon>Bacillati</taxon>
        <taxon>Bacillota</taxon>
        <taxon>Negativicutes</taxon>
        <taxon>Veillonellales</taxon>
        <taxon>Veillonellaceae</taxon>
        <taxon>Lucifera</taxon>
    </lineage>
</organism>
<keyword evidence="7" id="KW-0067">ATP-binding</keyword>
<dbReference type="EC" id="2.7.13.3" evidence="2"/>
<dbReference type="InterPro" id="IPR038424">
    <property type="entry name" value="H_kinase_PdtaS_GAF_sf"/>
</dbReference>
<proteinExistence type="predicted"/>
<dbReference type="SUPFAM" id="SSF55874">
    <property type="entry name" value="ATPase domain of HSP90 chaperone/DNA topoisomerase II/histidine kinase"/>
    <property type="match status" value="1"/>
</dbReference>
<dbReference type="Pfam" id="PF12282">
    <property type="entry name" value="GAF_PdtaS"/>
    <property type="match status" value="1"/>
</dbReference>
<dbReference type="InterPro" id="IPR036890">
    <property type="entry name" value="HATPase_C_sf"/>
</dbReference>
<dbReference type="PANTHER" id="PTHR41523:SF8">
    <property type="entry name" value="ETHYLENE RESPONSE SENSOR PROTEIN"/>
    <property type="match status" value="1"/>
</dbReference>
<dbReference type="GO" id="GO:0004673">
    <property type="term" value="F:protein histidine kinase activity"/>
    <property type="evidence" value="ECO:0007669"/>
    <property type="project" value="UniProtKB-EC"/>
</dbReference>
<evidence type="ECO:0000256" key="6">
    <source>
        <dbReference type="ARBA" id="ARBA00022777"/>
    </source>
</evidence>
<evidence type="ECO:0000259" key="8">
    <source>
        <dbReference type="Pfam" id="PF02518"/>
    </source>
</evidence>
<dbReference type="AlphaFoldDB" id="A0A498RHR7"/>
<keyword evidence="5" id="KW-0547">Nucleotide-binding</keyword>
<evidence type="ECO:0000256" key="5">
    <source>
        <dbReference type="ARBA" id="ARBA00022741"/>
    </source>
</evidence>
<evidence type="ECO:0000256" key="4">
    <source>
        <dbReference type="ARBA" id="ARBA00022679"/>
    </source>
</evidence>
<gene>
    <name evidence="11" type="ORF">LUCI_4951</name>
</gene>
<dbReference type="Pfam" id="PF02518">
    <property type="entry name" value="HATPase_c"/>
    <property type="match status" value="1"/>
</dbReference>
<evidence type="ECO:0000256" key="2">
    <source>
        <dbReference type="ARBA" id="ARBA00012438"/>
    </source>
</evidence>
<evidence type="ECO:0000256" key="3">
    <source>
        <dbReference type="ARBA" id="ARBA00022553"/>
    </source>
</evidence>
<keyword evidence="12" id="KW-1185">Reference proteome</keyword>
<feature type="domain" description="Histidine kinase/HSP90-like ATPase" evidence="8">
    <location>
        <begin position="379"/>
        <end position="470"/>
    </location>
</feature>
<dbReference type="PANTHER" id="PTHR41523">
    <property type="entry name" value="TWO-COMPONENT SYSTEM SENSOR PROTEIN"/>
    <property type="match status" value="1"/>
</dbReference>
<feature type="domain" description="Histidine kinase PdtaS GAF" evidence="10">
    <location>
        <begin position="8"/>
        <end position="152"/>
    </location>
</feature>
<comment type="catalytic activity">
    <reaction evidence="1">
        <text>ATP + protein L-histidine = ADP + protein N-phospho-L-histidine.</text>
        <dbReference type="EC" id="2.7.13.3"/>
    </reaction>
</comment>
<dbReference type="Gene3D" id="3.30.450.280">
    <property type="entry name" value="GAF domain"/>
    <property type="match status" value="1"/>
</dbReference>
<dbReference type="InterPro" id="IPR003594">
    <property type="entry name" value="HATPase_dom"/>
</dbReference>
<dbReference type="Gene3D" id="3.30.450.20">
    <property type="entry name" value="PAS domain"/>
    <property type="match status" value="1"/>
</dbReference>
<keyword evidence="4" id="KW-0808">Transferase</keyword>
<reference evidence="11 12" key="1">
    <citation type="submission" date="2018-06" db="EMBL/GenBank/DDBJ databases">
        <authorList>
            <person name="Strepis N."/>
        </authorList>
    </citation>
    <scope>NUCLEOTIDE SEQUENCE [LARGE SCALE GENOMIC DNA]</scope>
    <source>
        <strain evidence="11">LUCI</strain>
    </source>
</reference>
<evidence type="ECO:0000313" key="12">
    <source>
        <dbReference type="Proteomes" id="UP000277811"/>
    </source>
</evidence>
<keyword evidence="6 11" id="KW-0418">Kinase</keyword>
<dbReference type="OrthoDB" id="9767435at2"/>
<sequence length="476" mass="53121">MPKEKHSIRDLCLAHTNLAMQDISILENMVNQLDVIATLTGTDIFIDALSTNEVDAIVLAWAYSHNSPSLYHNSVVGQMAYVTREPAVYQVLSTGKIVRNIRGISQEGLPIAQTVVPITNDRGMTIGVLIMERDISAEIRQEEKVEFLSQTAELLSHTFMSLTMTGWDWEKWLGNGIFIMDHKGKIIYTNKHAVSIVQVIYGTDSVDGNLVEALSFASFQEMVEGLKEPVNYEFAHASYMFQAHPLVTGGELSGCVISVRDVTELRQKEWELHVQSAVIKEIHHRIKNTLQNVVSLLHLQMRRSNSKKIKQEFTACVNRILSISMVHEVFAQYSLESIDLKELAEYILDRILENYCLPKQKIQALVQGQTVLISINQAVSIGLVFNELVSNSLKHGIKSAPYGEISIFIEESGGIVHLLVVDSGCELYGSEEEKLGLHIVKLLICEQLGGHFRLEHHSGSTIATVSFPLSTGEGIR</sequence>
<evidence type="ECO:0000313" key="11">
    <source>
        <dbReference type="EMBL" id="VBB09653.1"/>
    </source>
</evidence>
<dbReference type="InterPro" id="IPR022066">
    <property type="entry name" value="PdtaS_GAF"/>
</dbReference>
<protein>
    <recommendedName>
        <fullName evidence="2">histidine kinase</fullName>
        <ecNumber evidence="2">2.7.13.3</ecNumber>
    </recommendedName>
</protein>
<dbReference type="GO" id="GO:0005524">
    <property type="term" value="F:ATP binding"/>
    <property type="evidence" value="ECO:0007669"/>
    <property type="project" value="UniProtKB-KW"/>
</dbReference>
<dbReference type="Proteomes" id="UP000277811">
    <property type="component" value="Unassembled WGS sequence"/>
</dbReference>
<evidence type="ECO:0000259" key="10">
    <source>
        <dbReference type="Pfam" id="PF12282"/>
    </source>
</evidence>
<dbReference type="Pfam" id="PF07568">
    <property type="entry name" value="HisKA_2"/>
    <property type="match status" value="1"/>
</dbReference>
<accession>A0A498RHR7</accession>
<evidence type="ECO:0000256" key="7">
    <source>
        <dbReference type="ARBA" id="ARBA00022840"/>
    </source>
</evidence>
<feature type="domain" description="Signal transduction histidine kinase subgroup 2 dimerisation and phosphoacceptor" evidence="9">
    <location>
        <begin position="281"/>
        <end position="355"/>
    </location>
</feature>
<keyword evidence="3" id="KW-0597">Phosphoprotein</keyword>
<name>A0A498RHR7_9FIRM</name>
<dbReference type="Gene3D" id="3.30.565.10">
    <property type="entry name" value="Histidine kinase-like ATPase, C-terminal domain"/>
    <property type="match status" value="1"/>
</dbReference>
<evidence type="ECO:0000256" key="1">
    <source>
        <dbReference type="ARBA" id="ARBA00000085"/>
    </source>
</evidence>